<dbReference type="Proteomes" id="UP000191200">
    <property type="component" value="Chromosome"/>
</dbReference>
<dbReference type="PANTHER" id="PTHR12126">
    <property type="entry name" value="NADH-UBIQUINONE OXIDOREDUCTASE 39 KDA SUBUNIT-RELATED"/>
    <property type="match status" value="1"/>
</dbReference>
<dbReference type="SUPFAM" id="SSF51735">
    <property type="entry name" value="NAD(P)-binding Rossmann-fold domains"/>
    <property type="match status" value="1"/>
</dbReference>
<evidence type="ECO:0000313" key="2">
    <source>
        <dbReference type="EMBL" id="APB31931.1"/>
    </source>
</evidence>
<gene>
    <name evidence="2" type="ORF">BHY08_08970</name>
</gene>
<dbReference type="EMBL" id="CP017267">
    <property type="protein sequence ID" value="APB31931.1"/>
    <property type="molecule type" value="Genomic_DNA"/>
</dbReference>
<accession>A0A1J0A7M3</accession>
<organism evidence="2 3">
    <name type="scientific">Vagococcus teuberi</name>
    <dbReference type="NCBI Taxonomy" id="519472"/>
    <lineage>
        <taxon>Bacteria</taxon>
        <taxon>Bacillati</taxon>
        <taxon>Bacillota</taxon>
        <taxon>Bacilli</taxon>
        <taxon>Lactobacillales</taxon>
        <taxon>Enterococcaceae</taxon>
        <taxon>Vagococcus</taxon>
    </lineage>
</organism>
<dbReference type="RefSeq" id="WP_071457535.1">
    <property type="nucleotide sequence ID" value="NZ_CP017267.1"/>
</dbReference>
<dbReference type="STRING" id="519472.BHY08_08970"/>
<dbReference type="PANTHER" id="PTHR12126:SF16">
    <property type="entry name" value="MIOREX COMPLEX COMPONENT 2"/>
    <property type="match status" value="1"/>
</dbReference>
<dbReference type="AlphaFoldDB" id="A0A1J0A7M3"/>
<evidence type="ECO:0000313" key="3">
    <source>
        <dbReference type="Proteomes" id="UP000191200"/>
    </source>
</evidence>
<sequence>MPNTLLIFGGSGFIGQKICQKAIEQGYHVYSISTHGKPSINENWVNHANMTWIASDVVKHDTWQNDIPDSIHYCINLIGILKQTTKQTYVNSIIRPNDIISNWATTKQIAYLFLSAKFGPSDYIKAKKEAESLITSQDNQNTIVYSGLVTDKNHLLKQTQGVVLKLGAKIPVLSHWCKQVYPIDVNHLACAILNVVKSPDKTSKYVDLTQ</sequence>
<dbReference type="InterPro" id="IPR036291">
    <property type="entry name" value="NAD(P)-bd_dom_sf"/>
</dbReference>
<dbReference type="InterPro" id="IPR001509">
    <property type="entry name" value="Epimerase_deHydtase"/>
</dbReference>
<evidence type="ECO:0000259" key="1">
    <source>
        <dbReference type="Pfam" id="PF01370"/>
    </source>
</evidence>
<proteinExistence type="predicted"/>
<dbReference type="GO" id="GO:0044877">
    <property type="term" value="F:protein-containing complex binding"/>
    <property type="evidence" value="ECO:0007669"/>
    <property type="project" value="TreeGrafter"/>
</dbReference>
<feature type="domain" description="NAD-dependent epimerase/dehydratase" evidence="1">
    <location>
        <begin position="6"/>
        <end position="95"/>
    </location>
</feature>
<protein>
    <recommendedName>
        <fullName evidence="1">NAD-dependent epimerase/dehydratase domain-containing protein</fullName>
    </recommendedName>
</protein>
<dbReference type="KEGG" id="vte:BHY08_08970"/>
<reference evidence="2 3" key="1">
    <citation type="submission" date="2016-09" db="EMBL/GenBank/DDBJ databases">
        <title>Vagococcus teuberi sp. nov., isolated from the Malian artisanal sour milk fene.</title>
        <authorList>
            <person name="Wullschleger S."/>
            <person name="Seifert C."/>
            <person name="Baumgartner S."/>
            <person name="Lacroix C."/>
            <person name="Bonfoh B."/>
            <person name="Stevens M.J."/>
            <person name="Meile L."/>
        </authorList>
    </citation>
    <scope>NUCLEOTIDE SEQUENCE [LARGE SCALE GENOMIC DNA]</scope>
    <source>
        <strain evidence="2 3">DSM 21459</strain>
    </source>
</reference>
<keyword evidence="3" id="KW-1185">Reference proteome</keyword>
<dbReference type="Gene3D" id="3.40.50.720">
    <property type="entry name" value="NAD(P)-binding Rossmann-like Domain"/>
    <property type="match status" value="1"/>
</dbReference>
<dbReference type="Pfam" id="PF01370">
    <property type="entry name" value="Epimerase"/>
    <property type="match status" value="1"/>
</dbReference>
<dbReference type="InterPro" id="IPR051207">
    <property type="entry name" value="ComplexI_NDUFA9_subunit"/>
</dbReference>
<name>A0A1J0A7M3_9ENTE</name>